<comment type="caution">
    <text evidence="1">The sequence shown here is derived from an EMBL/GenBank/DDBJ whole genome shotgun (WGS) entry which is preliminary data.</text>
</comment>
<accession>A0A9W4XGG0</accession>
<keyword evidence="2" id="KW-1185">Reference proteome</keyword>
<evidence type="ECO:0000313" key="1">
    <source>
        <dbReference type="EMBL" id="CAI6242945.1"/>
    </source>
</evidence>
<dbReference type="Proteomes" id="UP001152607">
    <property type="component" value="Unassembled WGS sequence"/>
</dbReference>
<dbReference type="AlphaFoldDB" id="A0A9W4XGG0"/>
<sequence>MPRDSVELELDEKHFHGRLKDVAQNEWFGMVQHLLSMGVRDSCPATCWNARAYGGLETHPSIRIRIETSHARRLAISYSPKGRPHASPIVRSLYIDRNNLLPTKTQR</sequence>
<protein>
    <submittedName>
        <fullName evidence="1">Uncharacterized protein</fullName>
    </submittedName>
</protein>
<reference evidence="1" key="1">
    <citation type="submission" date="2023-01" db="EMBL/GenBank/DDBJ databases">
        <authorList>
            <person name="Van Ghelder C."/>
            <person name="Rancurel C."/>
        </authorList>
    </citation>
    <scope>NUCLEOTIDE SEQUENCE</scope>
    <source>
        <strain evidence="1">CNCM I-4278</strain>
    </source>
</reference>
<name>A0A9W4XGG0_9PLEO</name>
<proteinExistence type="predicted"/>
<dbReference type="EMBL" id="CAOQHR010000001">
    <property type="protein sequence ID" value="CAI6242945.1"/>
    <property type="molecule type" value="Genomic_DNA"/>
</dbReference>
<organism evidence="1 2">
    <name type="scientific">Periconia digitata</name>
    <dbReference type="NCBI Taxonomy" id="1303443"/>
    <lineage>
        <taxon>Eukaryota</taxon>
        <taxon>Fungi</taxon>
        <taxon>Dikarya</taxon>
        <taxon>Ascomycota</taxon>
        <taxon>Pezizomycotina</taxon>
        <taxon>Dothideomycetes</taxon>
        <taxon>Pleosporomycetidae</taxon>
        <taxon>Pleosporales</taxon>
        <taxon>Massarineae</taxon>
        <taxon>Periconiaceae</taxon>
        <taxon>Periconia</taxon>
    </lineage>
</organism>
<evidence type="ECO:0000313" key="2">
    <source>
        <dbReference type="Proteomes" id="UP001152607"/>
    </source>
</evidence>
<gene>
    <name evidence="1" type="ORF">PDIGIT_LOCUS658</name>
</gene>